<dbReference type="EMBL" id="MK002701">
    <property type="protein sequence ID" value="AYM00285.1"/>
    <property type="molecule type" value="Genomic_DNA"/>
</dbReference>
<gene>
    <name evidence="2" type="ORF">PhiH1_195</name>
</gene>
<keyword evidence="1" id="KW-0472">Membrane</keyword>
<keyword evidence="1" id="KW-0812">Transmembrane</keyword>
<name>A0A3G1ZKU0_BPPHH</name>
<protein>
    <submittedName>
        <fullName evidence="2">Uncharacterized protein</fullName>
    </submittedName>
</protein>
<dbReference type="Proteomes" id="UP000277198">
    <property type="component" value="Segment"/>
</dbReference>
<organismHost>
    <name type="scientific">Halobacterium salinarum</name>
    <name type="common">Halobacterium halobium</name>
    <dbReference type="NCBI Taxonomy" id="2242"/>
</organismHost>
<evidence type="ECO:0000313" key="3">
    <source>
        <dbReference type="Proteomes" id="UP000277198"/>
    </source>
</evidence>
<keyword evidence="1" id="KW-1133">Transmembrane helix</keyword>
<proteinExistence type="predicted"/>
<reference evidence="2 3" key="1">
    <citation type="journal article" date="2018" name="Genes (Basel)">
        <title>Complete Genome Sequence of the Model Halovirus PhiH1 (PhiH1).</title>
        <authorList>
            <person name="Dyall-Smith M."/>
            <person name="Pfeifer F."/>
            <person name="Witte A."/>
            <person name="Oesterhelt D."/>
            <person name="Pfeiffer F."/>
        </authorList>
    </citation>
    <scope>NUCLEOTIDE SEQUENCE [LARGE SCALE GENOMIC DNA]</scope>
    <source>
        <strain evidence="2">Variant phiH1</strain>
    </source>
</reference>
<keyword evidence="3" id="KW-1185">Reference proteome</keyword>
<feature type="transmembrane region" description="Helical" evidence="1">
    <location>
        <begin position="51"/>
        <end position="71"/>
    </location>
</feature>
<evidence type="ECO:0000256" key="1">
    <source>
        <dbReference type="SAM" id="Phobius"/>
    </source>
</evidence>
<sequence length="77" mass="9183">MTGEQKTMVDLPLLRDLTYREWHGFVDGLYCGARWGSRQHDYSQEQHYWRIGYLLGTTLRYAVLVAVYLELVRRTDD</sequence>
<evidence type="ECO:0000313" key="2">
    <source>
        <dbReference type="EMBL" id="AYM00285.1"/>
    </source>
</evidence>
<organism evidence="2 3">
    <name type="scientific">Halobacterium phage phiH</name>
    <name type="common">Bacteriophage phi-H</name>
    <dbReference type="NCBI Taxonomy" id="169684"/>
    <lineage>
        <taxon>Viruses</taxon>
        <taxon>Duplodnaviria</taxon>
        <taxon>Heunggongvirae</taxon>
        <taxon>Uroviricota</taxon>
        <taxon>Caudoviricetes</taxon>
        <taxon>Vertoviridae</taxon>
        <taxon>Myohalovirus</taxon>
        <taxon>Myohalovirus spontanei</taxon>
        <taxon>Myohalovirus phiH</taxon>
    </lineage>
</organism>
<accession>A0A3G1ZKU0</accession>